<reference evidence="2 3" key="1">
    <citation type="submission" date="2024-05" db="EMBL/GenBank/DDBJ databases">
        <title>The nuclear and mitochondrial genome assemblies of Tetragonisca angustula (Apidae: Meliponini), a tiny yet remarkable pollinator in the Neotropics.</title>
        <authorList>
            <person name="Ferrari R."/>
            <person name="Ricardo P.C."/>
            <person name="Dias F.C."/>
            <person name="Araujo N.S."/>
            <person name="Soares D.O."/>
            <person name="Zhou Q.-S."/>
            <person name="Zhu C.-D."/>
            <person name="Coutinho L."/>
            <person name="Airas M.C."/>
            <person name="Batista T.M."/>
        </authorList>
    </citation>
    <scope>NUCLEOTIDE SEQUENCE [LARGE SCALE GENOMIC DNA]</scope>
    <source>
        <strain evidence="2">ASF017062</strain>
        <tissue evidence="2">Abdomen</tissue>
    </source>
</reference>
<keyword evidence="3" id="KW-1185">Reference proteome</keyword>
<organism evidence="2 3">
    <name type="scientific">Tetragonisca angustula</name>
    <dbReference type="NCBI Taxonomy" id="166442"/>
    <lineage>
        <taxon>Eukaryota</taxon>
        <taxon>Metazoa</taxon>
        <taxon>Ecdysozoa</taxon>
        <taxon>Arthropoda</taxon>
        <taxon>Hexapoda</taxon>
        <taxon>Insecta</taxon>
        <taxon>Pterygota</taxon>
        <taxon>Neoptera</taxon>
        <taxon>Endopterygota</taxon>
        <taxon>Hymenoptera</taxon>
        <taxon>Apocrita</taxon>
        <taxon>Aculeata</taxon>
        <taxon>Apoidea</taxon>
        <taxon>Anthophila</taxon>
        <taxon>Apidae</taxon>
        <taxon>Tetragonisca</taxon>
    </lineage>
</organism>
<comment type="caution">
    <text evidence="2">The sequence shown here is derived from an EMBL/GenBank/DDBJ whole genome shotgun (WGS) entry which is preliminary data.</text>
</comment>
<gene>
    <name evidence="2" type="ORF">QLX08_003708</name>
</gene>
<evidence type="ECO:0000313" key="3">
    <source>
        <dbReference type="Proteomes" id="UP001432146"/>
    </source>
</evidence>
<dbReference type="AlphaFoldDB" id="A0AAW1A5H3"/>
<proteinExistence type="predicted"/>
<protein>
    <submittedName>
        <fullName evidence="2">Uncharacterized protein</fullName>
    </submittedName>
</protein>
<accession>A0AAW1A5H3</accession>
<dbReference type="Proteomes" id="UP001432146">
    <property type="component" value="Unassembled WGS sequence"/>
</dbReference>
<name>A0AAW1A5H3_9HYME</name>
<feature type="region of interest" description="Disordered" evidence="1">
    <location>
        <begin position="34"/>
        <end position="60"/>
    </location>
</feature>
<sequence length="120" mass="14055">MVLRGLVERHARSFTRFGATVTGVESITRDARAARSYEVRGSRPNDEETQDEGATRGRRYPCHGLSAVETRFSRGVLPARLLMNNGTWPYSFNRRRIKRSRRKVVKGRPIRRYYRRLLFL</sequence>
<feature type="compositionally biased region" description="Basic and acidic residues" evidence="1">
    <location>
        <begin position="34"/>
        <end position="46"/>
    </location>
</feature>
<evidence type="ECO:0000256" key="1">
    <source>
        <dbReference type="SAM" id="MobiDB-lite"/>
    </source>
</evidence>
<evidence type="ECO:0000313" key="2">
    <source>
        <dbReference type="EMBL" id="KAK9305194.1"/>
    </source>
</evidence>
<dbReference type="EMBL" id="JAWNGG020000055">
    <property type="protein sequence ID" value="KAK9305194.1"/>
    <property type="molecule type" value="Genomic_DNA"/>
</dbReference>